<dbReference type="Gene3D" id="2.170.150.70">
    <property type="match status" value="1"/>
</dbReference>
<protein>
    <recommendedName>
        <fullName evidence="5">CENP-V/GFA domain-containing protein</fullName>
    </recommendedName>
</protein>
<evidence type="ECO:0000313" key="7">
    <source>
        <dbReference type="Proteomes" id="UP001313282"/>
    </source>
</evidence>
<gene>
    <name evidence="6" type="ORF">TWF718_002182</name>
</gene>
<dbReference type="Proteomes" id="UP001313282">
    <property type="component" value="Unassembled WGS sequence"/>
</dbReference>
<dbReference type="InterPro" id="IPR011057">
    <property type="entry name" value="Mss4-like_sf"/>
</dbReference>
<dbReference type="PANTHER" id="PTHR33337">
    <property type="entry name" value="GFA DOMAIN-CONTAINING PROTEIN"/>
    <property type="match status" value="1"/>
</dbReference>
<evidence type="ECO:0000313" key="6">
    <source>
        <dbReference type="EMBL" id="KAK6331633.1"/>
    </source>
</evidence>
<evidence type="ECO:0000256" key="3">
    <source>
        <dbReference type="ARBA" id="ARBA00022833"/>
    </source>
</evidence>
<dbReference type="Pfam" id="PF04828">
    <property type="entry name" value="GFA"/>
    <property type="match status" value="2"/>
</dbReference>
<organism evidence="6 7">
    <name type="scientific">Orbilia javanica</name>
    <dbReference type="NCBI Taxonomy" id="47235"/>
    <lineage>
        <taxon>Eukaryota</taxon>
        <taxon>Fungi</taxon>
        <taxon>Dikarya</taxon>
        <taxon>Ascomycota</taxon>
        <taxon>Pezizomycotina</taxon>
        <taxon>Orbiliomycetes</taxon>
        <taxon>Orbiliales</taxon>
        <taxon>Orbiliaceae</taxon>
        <taxon>Orbilia</taxon>
    </lineage>
</organism>
<accession>A0AAN8MQ67</accession>
<dbReference type="GO" id="GO:0046872">
    <property type="term" value="F:metal ion binding"/>
    <property type="evidence" value="ECO:0007669"/>
    <property type="project" value="UniProtKB-KW"/>
</dbReference>
<dbReference type="AlphaFoldDB" id="A0AAN8MQ67"/>
<dbReference type="SUPFAM" id="SSF51316">
    <property type="entry name" value="Mss4-like"/>
    <property type="match status" value="2"/>
</dbReference>
<feature type="domain" description="CENP-V/GFA" evidence="5">
    <location>
        <begin position="11"/>
        <end position="123"/>
    </location>
</feature>
<dbReference type="PANTHER" id="PTHR33337:SF31">
    <property type="entry name" value="DUF636 DOMAIN PROTEIN (AFU_ORTHOLOGUE AFUA_2G12650)"/>
    <property type="match status" value="1"/>
</dbReference>
<evidence type="ECO:0000256" key="2">
    <source>
        <dbReference type="ARBA" id="ARBA00022723"/>
    </source>
</evidence>
<dbReference type="GO" id="GO:0016846">
    <property type="term" value="F:carbon-sulfur lyase activity"/>
    <property type="evidence" value="ECO:0007669"/>
    <property type="project" value="InterPro"/>
</dbReference>
<keyword evidence="7" id="KW-1185">Reference proteome</keyword>
<keyword evidence="4" id="KW-0456">Lyase</keyword>
<reference evidence="6 7" key="1">
    <citation type="submission" date="2019-10" db="EMBL/GenBank/DDBJ databases">
        <authorList>
            <person name="Palmer J.M."/>
        </authorList>
    </citation>
    <scope>NUCLEOTIDE SEQUENCE [LARGE SCALE GENOMIC DNA]</scope>
    <source>
        <strain evidence="6 7">TWF718</strain>
    </source>
</reference>
<keyword evidence="3" id="KW-0862">Zinc</keyword>
<evidence type="ECO:0000256" key="1">
    <source>
        <dbReference type="ARBA" id="ARBA00005495"/>
    </source>
</evidence>
<dbReference type="InterPro" id="IPR006913">
    <property type="entry name" value="CENP-V/GFA"/>
</dbReference>
<keyword evidence="2" id="KW-0479">Metal-binding</keyword>
<comment type="similarity">
    <text evidence="1">Belongs to the Gfa family.</text>
</comment>
<dbReference type="Gene3D" id="3.90.1590.10">
    <property type="entry name" value="glutathione-dependent formaldehyde- activating enzyme (gfa)"/>
    <property type="match status" value="1"/>
</dbReference>
<sequence>MAASDSNTVTLAARCHCKSNEFALEIPKSALPLRSAICQCNTCRHATGNLTAGFISFPYSLGVPKPDVSKLVEYKTSEHLSRYFCGTCGAHICTIEPDCWDITTGIVDKTGDLVERVNIWAEDTGDGGFGAYFTEHKGKAVKNYFTNGREVTGELGTVTEEITKTYKAKSQAIISAERNEFRESDEKLRCRCHCGGVDFFLTLPNPNNPGPDPNKLDKNNGFWWLGAGMKYRASICSCESCRRCSGFEINPWIYAPKANIIWNDGKPMQFNEGTLKSYESTAGAVVREFCRVCGAKVFYRAPQRREPSGVLDVAPGLFVGVDSRAEEWLKWEPETGFEDDALDPEFVASINSGILAWNKETGGTE</sequence>
<comment type="caution">
    <text evidence="6">The sequence shown here is derived from an EMBL/GenBank/DDBJ whole genome shotgun (WGS) entry which is preliminary data.</text>
</comment>
<dbReference type="PROSITE" id="PS51891">
    <property type="entry name" value="CENP_V_GFA"/>
    <property type="match status" value="2"/>
</dbReference>
<name>A0AAN8MQ67_9PEZI</name>
<proteinExistence type="inferred from homology"/>
<evidence type="ECO:0000256" key="4">
    <source>
        <dbReference type="ARBA" id="ARBA00023239"/>
    </source>
</evidence>
<dbReference type="EMBL" id="JAVHNR010000010">
    <property type="protein sequence ID" value="KAK6331633.1"/>
    <property type="molecule type" value="Genomic_DNA"/>
</dbReference>
<feature type="domain" description="CENP-V/GFA" evidence="5">
    <location>
        <begin position="188"/>
        <end position="332"/>
    </location>
</feature>
<evidence type="ECO:0000259" key="5">
    <source>
        <dbReference type="PROSITE" id="PS51891"/>
    </source>
</evidence>